<sequence>MNKTLLPFSLLLGIAVTLSAVDVAYHPTFMPGKMPGAKDHRTLTDTVPIKDRPDNFINAPKRNPFDVRDPKAIDKNVEYDPATGNYIIEEKIGEDFFRPPSYMSFEEYTKYRQKQDEAAYFNELSAKSRGKKDALNPLDPFSKIDIKKDLIDRLFGGSTIDIKPQGNVDLTFGYDYQRLENPILNLRQRDQFLFDFDMNIQMNVQGKIGEKLNLNTNYNTGATFDFDQVIKLNYDSQKFGEDDILKKIEAGNVSMPLRGTLIQGAQSLFGIKTELQFGHLRLTGLVSQQKSERKNIQIQGGSEQQEFDVKADEYDENRHFLLSHYNREAFEPALQNLPQIRSLFKLENIEVWITNDRNEVDNVRDIVALADLGEGREEWLVNTNSVDLRPGAPKDITGIPLPDNRANNLYDRVIGQGDARAIEKSISTLQNQFGMVPTRDFEKVTARKLKPTEYTVHPELGFVSLRINVLPDQTVGVAYQYTYNGRSYKVGELSNNSENIRPDSSLNVLYVKLLKSTIQRTDIATWDLMMKNIYPTGATQVDQKEFRLDIYYEDPGKGVKRFLPETNLQGVPLLRVFNVDVLNIQGDPQPDGIFDFVPDLTINTNTGRIMFPVLEPFGSSLLKKIKDTPAEIADKYIYQELYDSTLFRAQEFQEKNRYVIKGTYKSSVSSEISLGAFNIPQGSVKVSGGGQQLVEGRDYEIDYNLGRVRILNDAILASGAQINISLEDNTLFGFQNRSMMGLRADYEFDKNFNIGATIMKLWERPFTQKVNIGEDPINNNVYGFDVNFKREAPWLTKLVDAIPGMSTKAPSSISFTGELAAIRPGHAKAINQNRKDKGGVVYVDDFEGANNTFDLRQPIINWYLSSAPSDQNSSNPAARPEALFRDDVTYGYNRAKMSWYRIDNFGLRSGQQDNVNPYTRVIPQNEVFPNRQLQLTELPNIQTLDIVFNPRERGPYNFEQPNGSPFSSGLEFVGGETFLKNPKSRWGGMMRALTINDFQAANIEFLEFWMLSPFLNEDGSGTASPDAEKKQGYLTFQLGNISEDILKDGLRFFENGLPSNFNKDRRTKETSWSKVPLTQQVTAAFDNDTTSRRLQDVGLDGLNDAGERNKFAPWLNSIRAVNTNAAARLEQDPSGDNFRFWNDPSFPDNVDVVTRYRDFNNPEGNSETNTSRQSQNSSTNNPDAEDLNFDNTLNETEAYFQYRIPIFHDKDGELNLDSARLRNGGVKLVTDRIEKEGRVWYRFRMPLSQFDRAVGGIRDFRSIRFMRVLMDGFESQVNLRFATLEFVRNQWRKYTQDLSPSTVACDNLTVFEVDAVNIEENTDPSEARPFAYVLPLGIQREQSIGGVINTLQNEQSLALTLQDLCDGKEKAVFKNIGLDMRVYERFKMYVHAEKFDQNQGPDSSGLRIFVRMGSDFKNNYYEYEMPLVFSELDRLPPMTGGTNPVILPAYKEEVWRIENEFDFPLNLLRQVKEERNATSGSNLDQEYIKPISVTLENGQIVERWVKVRGNPNLGNSKIVMIGIRNPQGGSNNASAVVWANEMRLTGLDERGGVAGIARLDVQMADLGNVTVAGNFGTIGYGAIDQKVQQRSRFDNSGFDIAGNLELNKFLPKDWNLRLPFYAQYSRNVETPEYDPYDLDIILKEKIRKTDNATVRDSIQRTTQEISTVKSYNFTNVRKDRSPQNQGKPMPWDISNFSVSYGYTALERSDPFIESDQLEKYNGGVNYQFSTQTKYIQPFKKLKGSALKLISEINFNPLPSTFTFSTLMDRQFQTTKYRFTDLDPKYSTFFNKRFLWGRDYNLQWDFTKGLKFNFNAANDAVVDEPDESLLREKGFSLAEQNRYRRDSIWSNIQNLGRTKNYQHEFTLNYTLPTKLIPYMEWVAIKGQYRGNYGWTAAALNTDSLGNVIQNGQNIQANADFNFDQLYNKIPFLRKIDQGPRSGGAEGNPRTRRTDEANADKDKEKKGGGDLPNGVKLLLRPLLSLRKARFNYSEQHNTVVPGYTPASRLFGMNQFNSPGWDFVAGIQPRISKLREDEFGTGKDWLAQAANQGWMSSSVFQNREVSQLSTQNWDARVTIEPFRDMRLDLDISRNYTQNHSQYFKDTLLDNNARFVHAIPQDIGTLTMSYSALKTLFRGDTADLRTLFKTFEDNRVIISQRLGNGEHVDTTLAQQGYTYGYGRTQQEVLIPAFLAAYTGQDPRGINLNLFELLPQINWRFTYNGLSRLPFFKEFFQSFSLTHGYKSSLTINTFNTGLDFLRTRDEGFLNELNNNFYPRLEVPELVIQEGFNPLIAVSAALKNGMSFNFDYKLTRNLAMSFVSNQLAETRRKEIVFGFGHKINDFDISSIFGKTKKKKRPAPKPPTTGGNPASTAIAPRGLDLQFNFSLSDDVTFNHLLDQGVREPTRGSYNLSISPSAEYKLNQRLSLRFFVDYRRSEPKTSAGYPRTDSSGGVVVRFALQ</sequence>
<feature type="compositionally biased region" description="Low complexity" evidence="1">
    <location>
        <begin position="1165"/>
        <end position="1181"/>
    </location>
</feature>
<feature type="chain" id="PRO_5003312603" description="Gliding motility protein SprA N-terminal domain-containing protein" evidence="2">
    <location>
        <begin position="21"/>
        <end position="2457"/>
    </location>
</feature>
<evidence type="ECO:0000313" key="5">
    <source>
        <dbReference type="Proteomes" id="UP000008461"/>
    </source>
</evidence>
<protein>
    <recommendedName>
        <fullName evidence="3">Gliding motility protein SprA N-terminal domain-containing protein</fullName>
    </recommendedName>
</protein>
<dbReference type="Pfam" id="PF14349">
    <property type="entry name" value="SprA_N"/>
    <property type="match status" value="2"/>
</dbReference>
<name>F4L6M8_HALH1</name>
<keyword evidence="2" id="KW-0732">Signal</keyword>
<gene>
    <name evidence="4" type="ordered locus">Halhy_1986</name>
</gene>
<feature type="signal peptide" evidence="2">
    <location>
        <begin position="1"/>
        <end position="20"/>
    </location>
</feature>
<evidence type="ECO:0000259" key="3">
    <source>
        <dbReference type="Pfam" id="PF14349"/>
    </source>
</evidence>
<feature type="region of interest" description="Disordered" evidence="1">
    <location>
        <begin position="1156"/>
        <end position="1189"/>
    </location>
</feature>
<dbReference type="HOGENOM" id="CLU_228605_0_0_10"/>
<dbReference type="InterPro" id="IPR026377">
    <property type="entry name" value="Cell_surface_SprA"/>
</dbReference>
<feature type="domain" description="Gliding motility protein SprA N-terminal" evidence="3">
    <location>
        <begin position="1115"/>
        <end position="1645"/>
    </location>
</feature>
<dbReference type="Proteomes" id="UP000008461">
    <property type="component" value="Chromosome"/>
</dbReference>
<organism evidence="4 5">
    <name type="scientific">Haliscomenobacter hydrossis (strain ATCC 27775 / DSM 1100 / LMG 10767 / O)</name>
    <dbReference type="NCBI Taxonomy" id="760192"/>
    <lineage>
        <taxon>Bacteria</taxon>
        <taxon>Pseudomonadati</taxon>
        <taxon>Bacteroidota</taxon>
        <taxon>Saprospiria</taxon>
        <taxon>Saprospirales</taxon>
        <taxon>Haliscomenobacteraceae</taxon>
        <taxon>Haliscomenobacter</taxon>
    </lineage>
</organism>
<feature type="region of interest" description="Disordered" evidence="1">
    <location>
        <begin position="1933"/>
        <end position="1970"/>
    </location>
</feature>
<keyword evidence="5" id="KW-1185">Reference proteome</keyword>
<dbReference type="STRING" id="760192.Halhy_1986"/>
<evidence type="ECO:0000256" key="1">
    <source>
        <dbReference type="SAM" id="MobiDB-lite"/>
    </source>
</evidence>
<dbReference type="InterPro" id="IPR025684">
    <property type="entry name" value="SprA_N_dom"/>
</dbReference>
<dbReference type="KEGG" id="hhy:Halhy_1986"/>
<dbReference type="OrthoDB" id="9806090at2"/>
<dbReference type="NCBIfam" id="TIGR04189">
    <property type="entry name" value="surface_SprA"/>
    <property type="match status" value="1"/>
</dbReference>
<proteinExistence type="predicted"/>
<feature type="compositionally biased region" description="Basic and acidic residues" evidence="1">
    <location>
        <begin position="1950"/>
        <end position="1966"/>
    </location>
</feature>
<feature type="domain" description="Gliding motility protein SprA N-terminal" evidence="3">
    <location>
        <begin position="72"/>
        <end position="462"/>
    </location>
</feature>
<dbReference type="eggNOG" id="COG1747">
    <property type="taxonomic scope" value="Bacteria"/>
</dbReference>
<dbReference type="RefSeq" id="WP_013764424.1">
    <property type="nucleotide sequence ID" value="NC_015510.1"/>
</dbReference>
<evidence type="ECO:0000313" key="4">
    <source>
        <dbReference type="EMBL" id="AEE49871.1"/>
    </source>
</evidence>
<accession>F4L6M8</accession>
<reference evidence="4 5" key="1">
    <citation type="journal article" date="2011" name="Stand. Genomic Sci.">
        <title>Complete genome sequence of Haliscomenobacter hydrossis type strain (O).</title>
        <authorList>
            <consortium name="US DOE Joint Genome Institute (JGI-PGF)"/>
            <person name="Daligault H."/>
            <person name="Lapidus A."/>
            <person name="Zeytun A."/>
            <person name="Nolan M."/>
            <person name="Lucas S."/>
            <person name="Del Rio T.G."/>
            <person name="Tice H."/>
            <person name="Cheng J.F."/>
            <person name="Tapia R."/>
            <person name="Han C."/>
            <person name="Goodwin L."/>
            <person name="Pitluck S."/>
            <person name="Liolios K."/>
            <person name="Pagani I."/>
            <person name="Ivanova N."/>
            <person name="Huntemann M."/>
            <person name="Mavromatis K."/>
            <person name="Mikhailova N."/>
            <person name="Pati A."/>
            <person name="Chen A."/>
            <person name="Palaniappan K."/>
            <person name="Land M."/>
            <person name="Hauser L."/>
            <person name="Brambilla E.M."/>
            <person name="Rohde M."/>
            <person name="Verbarg S."/>
            <person name="Goker M."/>
            <person name="Bristow J."/>
            <person name="Eisen J.A."/>
            <person name="Markowitz V."/>
            <person name="Hugenholtz P."/>
            <person name="Kyrpides N.C."/>
            <person name="Klenk H.P."/>
            <person name="Woyke T."/>
        </authorList>
    </citation>
    <scope>NUCLEOTIDE SEQUENCE [LARGE SCALE GENOMIC DNA]</scope>
    <source>
        <strain evidence="5">ATCC 27775 / DSM 1100 / LMG 10767 / O</strain>
    </source>
</reference>
<reference key="2">
    <citation type="submission" date="2011-04" db="EMBL/GenBank/DDBJ databases">
        <title>Complete sequence of chromosome of Haliscomenobacter hydrossis DSM 1100.</title>
        <authorList>
            <consortium name="US DOE Joint Genome Institute (JGI-PGF)"/>
            <person name="Lucas S."/>
            <person name="Han J."/>
            <person name="Lapidus A."/>
            <person name="Bruce D."/>
            <person name="Goodwin L."/>
            <person name="Pitluck S."/>
            <person name="Peters L."/>
            <person name="Kyrpides N."/>
            <person name="Mavromatis K."/>
            <person name="Ivanova N."/>
            <person name="Ovchinnikova G."/>
            <person name="Pagani I."/>
            <person name="Daligault H."/>
            <person name="Detter J.C."/>
            <person name="Han C."/>
            <person name="Land M."/>
            <person name="Hauser L."/>
            <person name="Markowitz V."/>
            <person name="Cheng J.-F."/>
            <person name="Hugenholtz P."/>
            <person name="Woyke T."/>
            <person name="Wu D."/>
            <person name="Verbarg S."/>
            <person name="Frueling A."/>
            <person name="Brambilla E."/>
            <person name="Klenk H.-P."/>
            <person name="Eisen J.A."/>
        </authorList>
    </citation>
    <scope>NUCLEOTIDE SEQUENCE</scope>
    <source>
        <strain>DSM 1100</strain>
    </source>
</reference>
<evidence type="ECO:0000256" key="2">
    <source>
        <dbReference type="SAM" id="SignalP"/>
    </source>
</evidence>
<dbReference type="EMBL" id="CP002691">
    <property type="protein sequence ID" value="AEE49871.1"/>
    <property type="molecule type" value="Genomic_DNA"/>
</dbReference>
<feature type="region of interest" description="Disordered" evidence="1">
    <location>
        <begin position="2348"/>
        <end position="2370"/>
    </location>
</feature>